<dbReference type="EMBL" id="BAABAV010000001">
    <property type="protein sequence ID" value="GAA4269471.1"/>
    <property type="molecule type" value="Genomic_DNA"/>
</dbReference>
<dbReference type="Proteomes" id="UP001500027">
    <property type="component" value="Unassembled WGS sequence"/>
</dbReference>
<accession>A0ABP8EBI2</accession>
<proteinExistence type="predicted"/>
<dbReference type="InterPro" id="IPR045493">
    <property type="entry name" value="DUF6435"/>
</dbReference>
<keyword evidence="2" id="KW-1185">Reference proteome</keyword>
<comment type="caution">
    <text evidence="1">The sequence shown here is derived from an EMBL/GenBank/DDBJ whole genome shotgun (WGS) entry which is preliminary data.</text>
</comment>
<reference evidence="2" key="1">
    <citation type="journal article" date="2019" name="Int. J. Syst. Evol. Microbiol.">
        <title>The Global Catalogue of Microorganisms (GCM) 10K type strain sequencing project: providing services to taxonomists for standard genome sequencing and annotation.</title>
        <authorList>
            <consortium name="The Broad Institute Genomics Platform"/>
            <consortium name="The Broad Institute Genome Sequencing Center for Infectious Disease"/>
            <person name="Wu L."/>
            <person name="Ma J."/>
        </authorList>
    </citation>
    <scope>NUCLEOTIDE SEQUENCE [LARGE SCALE GENOMIC DNA]</scope>
    <source>
        <strain evidence="2">JCM 17452</strain>
    </source>
</reference>
<organism evidence="1 2">
    <name type="scientific">Hyunsoonleella aestuarii</name>
    <dbReference type="NCBI Taxonomy" id="912802"/>
    <lineage>
        <taxon>Bacteria</taxon>
        <taxon>Pseudomonadati</taxon>
        <taxon>Bacteroidota</taxon>
        <taxon>Flavobacteriia</taxon>
        <taxon>Flavobacteriales</taxon>
        <taxon>Flavobacteriaceae</taxon>
    </lineage>
</organism>
<sequence>MFRFFKKKSKREKLEAKFKRLMQEWHELSSINRSKSDAKYAEAQLIAQQINEMKHEAA</sequence>
<evidence type="ECO:0008006" key="3">
    <source>
        <dbReference type="Google" id="ProtNLM"/>
    </source>
</evidence>
<gene>
    <name evidence="1" type="ORF">GCM10022257_15720</name>
</gene>
<dbReference type="NCBIfam" id="NF033487">
    <property type="entry name" value="Lacal_2735_fam"/>
    <property type="match status" value="1"/>
</dbReference>
<evidence type="ECO:0000313" key="1">
    <source>
        <dbReference type="EMBL" id="GAA4269471.1"/>
    </source>
</evidence>
<protein>
    <recommendedName>
        <fullName evidence="3">Lacal_2735 family protein</fullName>
    </recommendedName>
</protein>
<dbReference type="RefSeq" id="WP_139000620.1">
    <property type="nucleotide sequence ID" value="NZ_BAABAV010000001.1"/>
</dbReference>
<name>A0ABP8EBI2_9FLAO</name>
<evidence type="ECO:0000313" key="2">
    <source>
        <dbReference type="Proteomes" id="UP001500027"/>
    </source>
</evidence>